<dbReference type="SUPFAM" id="SSF55729">
    <property type="entry name" value="Acyl-CoA N-acyltransferases (Nat)"/>
    <property type="match status" value="1"/>
</dbReference>
<evidence type="ECO:0000256" key="3">
    <source>
        <dbReference type="ARBA" id="ARBA00022490"/>
    </source>
</evidence>
<dbReference type="Pfam" id="PF00583">
    <property type="entry name" value="Acetyltransf_1"/>
    <property type="match status" value="1"/>
</dbReference>
<evidence type="ECO:0000256" key="5">
    <source>
        <dbReference type="ARBA" id="ARBA00023315"/>
    </source>
</evidence>
<sequence>MGSVSEMLTIVPLHQRPELMEACAELINEEWKKSKTSRIYSLQKSTDNFPLCLVLIKTQGTAEDATDGKMVETQLLGHARLSRVVGQPESLFMETVVVSKALRGKGYGRKLMEATERYAGSRGFRHLHLTTHDKQHFYAHLGYALSEPVQSMGFMSSLVPMGFLEMFSSPLHHARAPIPALAPGTPSPTAAQLSSRTSGAKPPQLPYAIAAAHLPLPPLPPPLSPPACFMTAAIPPPPRLPPPPPRASPLHTTSAALGFPPPPAPRLPLLAMQGSSACLLPPPLPLPSLPGYKGSAGHIVSSPAAKETCGQMLLETPYRDLRGLPIFWMKKDI</sequence>
<evidence type="ECO:0000256" key="6">
    <source>
        <dbReference type="ARBA" id="ARBA00051242"/>
    </source>
</evidence>
<comment type="function">
    <text evidence="8">N-alpha-acetyltransferase that specifically mediates the acetylation of the acidic amino terminus of processed forms of beta- and gamma-actin (ACTB and ACTG, respectively). N-terminal acetylation of processed beta- and gamma-actin regulates actin filament depolymerization and elongation. In vivo, preferentially displays N-terminal acetyltransferase activity towards acid N-terminal sequences starting with Asp-Asp-Asp and Glu-Glu-Glu. In vitro, shows high activity towards Met-Asp-Glu-Leu and Met-Asp-Asp-Asp. May act as a tumor suppressor.</text>
</comment>
<gene>
    <name evidence="13" type="primary">NAA80</name>
</gene>
<comment type="similarity">
    <text evidence="2">Belongs to the acetyltransferase family.</text>
</comment>
<dbReference type="FunFam" id="3.40.630.30:FF:000061">
    <property type="entry name" value="N(alpha)-acetyltransferase 80, NatH catalytic subunit"/>
    <property type="match status" value="1"/>
</dbReference>
<dbReference type="InterPro" id="IPR000182">
    <property type="entry name" value="GNAT_dom"/>
</dbReference>
<dbReference type="GeneTree" id="ENSGT00390000000980"/>
<keyword evidence="4" id="KW-0808">Transferase</keyword>
<dbReference type="AlphaFoldDB" id="A0A7M4F9K2"/>
<dbReference type="CTD" id="24142"/>
<dbReference type="Gene3D" id="3.40.630.30">
    <property type="match status" value="1"/>
</dbReference>
<keyword evidence="14" id="KW-1185">Reference proteome</keyword>
<evidence type="ECO:0000256" key="1">
    <source>
        <dbReference type="ARBA" id="ARBA00004514"/>
    </source>
</evidence>
<evidence type="ECO:0000256" key="7">
    <source>
        <dbReference type="ARBA" id="ARBA00052050"/>
    </source>
</evidence>
<keyword evidence="3" id="KW-0963">Cytoplasm</keyword>
<dbReference type="PROSITE" id="PS51186">
    <property type="entry name" value="GNAT"/>
    <property type="match status" value="1"/>
</dbReference>
<organism evidence="13 14">
    <name type="scientific">Crocodylus porosus</name>
    <name type="common">Saltwater crocodile</name>
    <name type="synonym">Estuarine crocodile</name>
    <dbReference type="NCBI Taxonomy" id="8502"/>
    <lineage>
        <taxon>Eukaryota</taxon>
        <taxon>Metazoa</taxon>
        <taxon>Chordata</taxon>
        <taxon>Craniata</taxon>
        <taxon>Vertebrata</taxon>
        <taxon>Euteleostomi</taxon>
        <taxon>Archelosauria</taxon>
        <taxon>Archosauria</taxon>
        <taxon>Crocodylia</taxon>
        <taxon>Longirostres</taxon>
        <taxon>Crocodylidae</taxon>
        <taxon>Crocodylus</taxon>
    </lineage>
</organism>
<dbReference type="InterPro" id="IPR039840">
    <property type="entry name" value="NAA80"/>
</dbReference>
<evidence type="ECO:0000256" key="10">
    <source>
        <dbReference type="ARBA" id="ARBA00075026"/>
    </source>
</evidence>
<dbReference type="OrthoDB" id="329272at2759"/>
<comment type="subcellular location">
    <subcellularLocation>
        <location evidence="1">Cytoplasm</location>
        <location evidence="1">Cytosol</location>
    </subcellularLocation>
</comment>
<dbReference type="GeneID" id="109318291"/>
<dbReference type="KEGG" id="cpoo:109318291"/>
<comment type="catalytic activity">
    <reaction evidence="6">
        <text>N-terminal L-aspartyl-L-aspartyl-L-aspartyl-[protein] + acetyl-CoA = N-terminal N-acetyl-L-aspartyl-L-aspartyl-L-aspartyl-[protein] + CoA + H(+)</text>
        <dbReference type="Rhea" id="RHEA:57328"/>
        <dbReference type="Rhea" id="RHEA-COMP:14863"/>
        <dbReference type="Rhea" id="RHEA-COMP:14864"/>
        <dbReference type="ChEBI" id="CHEBI:15378"/>
        <dbReference type="ChEBI" id="CHEBI:57287"/>
        <dbReference type="ChEBI" id="CHEBI:57288"/>
        <dbReference type="ChEBI" id="CHEBI:141602"/>
        <dbReference type="ChEBI" id="CHEBI:141604"/>
    </reaction>
</comment>
<accession>A0A7M4F9K2</accession>
<comment type="catalytic activity">
    <reaction evidence="7">
        <text>N-terminal L-glutamyl-L-glutamyl-L-glutamyl-[protein] + acetyl-CoA = N-terminal N-acetyl-L-glutamyl-L-glutamyl-L-glutamyl-[protein] + CoA + H(+)</text>
        <dbReference type="Rhea" id="RHEA:57324"/>
        <dbReference type="Rhea" id="RHEA-COMP:14865"/>
        <dbReference type="Rhea" id="RHEA-COMP:14866"/>
        <dbReference type="ChEBI" id="CHEBI:15378"/>
        <dbReference type="ChEBI" id="CHEBI:57287"/>
        <dbReference type="ChEBI" id="CHEBI:57288"/>
        <dbReference type="ChEBI" id="CHEBI:141603"/>
        <dbReference type="ChEBI" id="CHEBI:141606"/>
    </reaction>
</comment>
<evidence type="ECO:0000256" key="4">
    <source>
        <dbReference type="ARBA" id="ARBA00022679"/>
    </source>
</evidence>
<dbReference type="InterPro" id="IPR016181">
    <property type="entry name" value="Acyl_CoA_acyltransferase"/>
</dbReference>
<evidence type="ECO:0000256" key="9">
    <source>
        <dbReference type="ARBA" id="ARBA00071735"/>
    </source>
</evidence>
<evidence type="ECO:0000256" key="11">
    <source>
        <dbReference type="SAM" id="MobiDB-lite"/>
    </source>
</evidence>
<dbReference type="CDD" id="cd04301">
    <property type="entry name" value="NAT_SF"/>
    <property type="match status" value="1"/>
</dbReference>
<dbReference type="GO" id="GO:1905502">
    <property type="term" value="F:acetyl-CoA binding"/>
    <property type="evidence" value="ECO:0007669"/>
    <property type="project" value="Ensembl"/>
</dbReference>
<dbReference type="GO" id="GO:0005829">
    <property type="term" value="C:cytosol"/>
    <property type="evidence" value="ECO:0007669"/>
    <property type="project" value="UniProtKB-SubCell"/>
</dbReference>
<dbReference type="PANTHER" id="PTHR13538">
    <property type="entry name" value="N-ACETYLTRANSFERASE 6"/>
    <property type="match status" value="1"/>
</dbReference>
<protein>
    <recommendedName>
        <fullName evidence="9">N-alpha-acetyltransferase 80</fullName>
    </recommendedName>
    <alternativeName>
        <fullName evidence="10">N-acetyltransferase 6</fullName>
    </alternativeName>
</protein>
<name>A0A7M4F9K2_CROPO</name>
<evidence type="ECO:0000313" key="13">
    <source>
        <dbReference type="Ensembl" id="ENSCPRP00005020742.1"/>
    </source>
</evidence>
<feature type="compositionally biased region" description="Polar residues" evidence="11">
    <location>
        <begin position="187"/>
        <end position="198"/>
    </location>
</feature>
<feature type="region of interest" description="Disordered" evidence="11">
    <location>
        <begin position="178"/>
        <end position="201"/>
    </location>
</feature>
<evidence type="ECO:0000256" key="2">
    <source>
        <dbReference type="ARBA" id="ARBA00008694"/>
    </source>
</evidence>
<evidence type="ECO:0000256" key="8">
    <source>
        <dbReference type="ARBA" id="ARBA00054711"/>
    </source>
</evidence>
<dbReference type="GO" id="GO:0008064">
    <property type="term" value="P:regulation of actin polymerization or depolymerization"/>
    <property type="evidence" value="ECO:0007669"/>
    <property type="project" value="Ensembl"/>
</dbReference>
<reference evidence="13" key="1">
    <citation type="submission" date="2025-08" db="UniProtKB">
        <authorList>
            <consortium name="Ensembl"/>
        </authorList>
    </citation>
    <scope>IDENTIFICATION</scope>
</reference>
<dbReference type="OMA" id="IYWMHKD"/>
<proteinExistence type="inferred from homology"/>
<feature type="domain" description="N-acetyltransferase" evidence="12">
    <location>
        <begin position="8"/>
        <end position="160"/>
    </location>
</feature>
<dbReference type="Proteomes" id="UP000594220">
    <property type="component" value="Unplaced"/>
</dbReference>
<dbReference type="PANTHER" id="PTHR13538:SF4">
    <property type="entry name" value="N-ALPHA-ACETYLTRANSFERASE 80"/>
    <property type="match status" value="1"/>
</dbReference>
<dbReference type="Ensembl" id="ENSCPRT00005024235.1">
    <property type="protein sequence ID" value="ENSCPRP00005020742.1"/>
    <property type="gene ID" value="ENSCPRG00005014433.1"/>
</dbReference>
<dbReference type="GO" id="GO:0004596">
    <property type="term" value="F:protein-N-terminal amino-acid acetyltransferase activity"/>
    <property type="evidence" value="ECO:0007669"/>
    <property type="project" value="Ensembl"/>
</dbReference>
<evidence type="ECO:0000259" key="12">
    <source>
        <dbReference type="PROSITE" id="PS51186"/>
    </source>
</evidence>
<reference evidence="13" key="2">
    <citation type="submission" date="2025-09" db="UniProtKB">
        <authorList>
            <consortium name="Ensembl"/>
        </authorList>
    </citation>
    <scope>IDENTIFICATION</scope>
</reference>
<evidence type="ECO:0000313" key="14">
    <source>
        <dbReference type="Proteomes" id="UP000594220"/>
    </source>
</evidence>
<keyword evidence="5" id="KW-0012">Acyltransferase</keyword>